<dbReference type="Proteomes" id="UP000607796">
    <property type="component" value="Unassembled WGS sequence"/>
</dbReference>
<evidence type="ECO:0000256" key="1">
    <source>
        <dbReference type="SAM" id="MobiDB-lite"/>
    </source>
</evidence>
<comment type="caution">
    <text evidence="2">The sequence shown here is derived from an EMBL/GenBank/DDBJ whole genome shotgun (WGS) entry which is preliminary data.</text>
</comment>
<organism evidence="2 3">
    <name type="scientific">Salipiger mangrovisoli</name>
    <dbReference type="NCBI Taxonomy" id="2865933"/>
    <lineage>
        <taxon>Bacteria</taxon>
        <taxon>Pseudomonadati</taxon>
        <taxon>Pseudomonadota</taxon>
        <taxon>Alphaproteobacteria</taxon>
        <taxon>Rhodobacterales</taxon>
        <taxon>Roseobacteraceae</taxon>
        <taxon>Salipiger</taxon>
    </lineage>
</organism>
<evidence type="ECO:0000313" key="2">
    <source>
        <dbReference type="EMBL" id="MBE9636310.1"/>
    </source>
</evidence>
<protein>
    <submittedName>
        <fullName evidence="2">Uncharacterized protein</fullName>
    </submittedName>
</protein>
<gene>
    <name evidence="2" type="ORF">IQ782_05620</name>
</gene>
<proteinExistence type="predicted"/>
<name>A0ABR9WYC9_9RHOB</name>
<feature type="compositionally biased region" description="Low complexity" evidence="1">
    <location>
        <begin position="1045"/>
        <end position="1056"/>
    </location>
</feature>
<feature type="compositionally biased region" description="Basic and acidic residues" evidence="1">
    <location>
        <begin position="1511"/>
        <end position="1523"/>
    </location>
</feature>
<feature type="region of interest" description="Disordered" evidence="1">
    <location>
        <begin position="1045"/>
        <end position="1077"/>
    </location>
</feature>
<dbReference type="RefSeq" id="WP_194133636.1">
    <property type="nucleotide sequence ID" value="NZ_JADFFK010000003.1"/>
</dbReference>
<reference evidence="2 3" key="1">
    <citation type="journal article" date="2021" name="Int. J. Syst. Evol. Microbiol.">
        <title>Salipiger mangrovisoli sp. nov., isolated from mangrove soil and the proposal for the reclassification of Paraphaeobacter pallidus as Salipiger pallidus comb. nov.</title>
        <authorList>
            <person name="Du J."/>
            <person name="Liu Y."/>
            <person name="Pei T."/>
            <person name="Deng M.R."/>
            <person name="Zhu H."/>
        </authorList>
    </citation>
    <scope>NUCLEOTIDE SEQUENCE [LARGE SCALE GENOMIC DNA]</scope>
    <source>
        <strain evidence="2 3">6D45A</strain>
    </source>
</reference>
<evidence type="ECO:0000313" key="3">
    <source>
        <dbReference type="Proteomes" id="UP000607796"/>
    </source>
</evidence>
<feature type="region of interest" description="Disordered" evidence="1">
    <location>
        <begin position="1499"/>
        <end position="1526"/>
    </location>
</feature>
<accession>A0ABR9WYC9</accession>
<keyword evidence="3" id="KW-1185">Reference proteome</keyword>
<sequence>MPFRARKSVIFGLALALLVGVGARAQEVLGRYTAMITPADQVNSNGQPLSQPSQILAQERANFHRFGIRQTEDTGDAYFGAREMRAELPRLLSRGQMDSAARSIVMAGGLVTVEILGQGGRPYALRVSGGAIGAVAQPPSAAPFPSAITGRWTFGRVTGVSGAVAQAGDPVVRVALECMRPDGGGAALGPLTLRVVAPAAAALPPGPVTFAAVVDGALLGSIAMTASGGSLAGPLPSGAPLVAGLRNGNRLELSMGATPVVSAGLSGSSAALSLLMDFCATPVDVPLSAALSAVPELPPVGDAAAGGTALVARAEAPIERGVVGEEAIGSRLGLWLLGQRPSLVRNRSFELAFPLPEGYPEYERPQHPGRVTMEEAYAYSEQIERGRRAYLEDLAARAAAETLPDRVTLTIPARLTRPEPGKPTRLDLEGTSKILTNYELQASVPAALRTLQMDLGSTMGRVFLRESAPLPLPLPEEIRALEPPLDPTGHPGFELFPVNDIYLRVTLALSDPQVLLPRDGEQARWSQGPSAEIAARVLEVRLFRRPRTRHDEPQAPETLLATWRRDTAAAMPEAGNLGALDVFAATYAAGVEDGRLLNLSGWHFDASGGPRTVGQMGLSPDVAAQQADLLIRANAVLERTPEREFAPDLLLRLLEQLVDPISRDGMIPPGFFGEAAALNEIARAKILRDAGPKLAAYIRARAPVLPLPVRSRGMAELGAYDISAQVFALALRGGQLAYLPTPSRNRSLDGMLDGIGDALPVPLDTAEALLTRLETDTLPGRSVPVVLDMRLVSARAVPQTMGPITLDELQRVVLTWQPERLRITADIAGTQELLTREFDPAAFGAGEGAAVPDDVYETTAETILGAWASRNSTVEDLASDILADRDFRARMGQAPQSAIEARAREQAERLIASAPDTFWIGLSVQMGSYDAAAQRIPITNVAIFPLPGRLDEGINGLPGLHFPRRAAFDHLPAAPADYDLIAGLDGGRHALLFAHVAIAEEQDRRDSLALARPDRLLFLRETGNGDVTVALSKSLEAAPRLGLAPPAAASPAGAPGVRTPAHPSGADGLDEAVPASSRPLPTFTAPEVLRLDAEGLDLLALSLQPELYDARAFRRMFIERVARERADLAAGRTPQWGRFFANPELELLPSLIEDLLPDFAAWSQARAAALPQRLRLSVGLSGPHPETGCRAAWALPQPTVADRAAVAQAAAMLPGVMPAARVSPVSDATKPGGPPLHVVLGRPSHPSGSGGTWACDVVDVRKTSSDLSEARTGLHAGAAPYVDALVAAEVPLVDQVTPSGPQAIDYLLTAEDIRLENLAPGAGDQPGLRGVLVIRASVSAVETWQFDTTTRKIVPAESYAEDAWQSLLPSRDTSAFDILGLRLGASLADVETTVADRMPGALRHVTPPAAQAGIYDHAEGFSTPDGREVILSIYDPGDEARPAVALMRYRYLPPGTATVEAVRKAVTEKYGPPDRESGDAMAWGVPSQELDPAEVCGGHNTLRGSNAPRLSAEKTRDELRAETSEGSYQPPEWGYYGWPVPLGDVPEYQRAQAETYCGPVVLARIRSDVHEPGSVDLTVWLLDKPEAERRAKAAAGTVVVPDLDMDL</sequence>
<dbReference type="EMBL" id="JADFFK010000003">
    <property type="protein sequence ID" value="MBE9636310.1"/>
    <property type="molecule type" value="Genomic_DNA"/>
</dbReference>